<proteinExistence type="inferred from homology"/>
<protein>
    <recommendedName>
        <fullName evidence="12">Sodium-and chloride-dependent glycine transporter 2</fullName>
    </recommendedName>
</protein>
<dbReference type="GO" id="GO:0015179">
    <property type="term" value="F:L-amino acid transmembrane transporter activity"/>
    <property type="evidence" value="ECO:0007669"/>
    <property type="project" value="TreeGrafter"/>
</dbReference>
<keyword evidence="7 9" id="KW-0472">Membrane</keyword>
<dbReference type="AlphaFoldDB" id="A0A8K0K9R3"/>
<dbReference type="GO" id="GO:0089718">
    <property type="term" value="P:amino acid import across plasma membrane"/>
    <property type="evidence" value="ECO:0007669"/>
    <property type="project" value="TreeGrafter"/>
</dbReference>
<dbReference type="InterPro" id="IPR000175">
    <property type="entry name" value="Na/ntran_symport"/>
</dbReference>
<dbReference type="PANTHER" id="PTHR11616:SF236">
    <property type="entry name" value="TRANSPORTER"/>
    <property type="match status" value="1"/>
</dbReference>
<dbReference type="InterPro" id="IPR037272">
    <property type="entry name" value="SNS_sf"/>
</dbReference>
<evidence type="ECO:0000256" key="3">
    <source>
        <dbReference type="ARBA" id="ARBA00022448"/>
    </source>
</evidence>
<gene>
    <name evidence="10" type="ORF">J437_LFUL010017</name>
</gene>
<dbReference type="PROSITE" id="PS50267">
    <property type="entry name" value="NA_NEUROTRAN_SYMP_3"/>
    <property type="match status" value="1"/>
</dbReference>
<feature type="transmembrane region" description="Helical" evidence="9">
    <location>
        <begin position="503"/>
        <end position="526"/>
    </location>
</feature>
<keyword evidence="8" id="KW-0479">Metal-binding</keyword>
<feature type="transmembrane region" description="Helical" evidence="9">
    <location>
        <begin position="388"/>
        <end position="409"/>
    </location>
</feature>
<dbReference type="EMBL" id="KZ308521">
    <property type="protein sequence ID" value="KAG8231001.1"/>
    <property type="molecule type" value="Genomic_DNA"/>
</dbReference>
<dbReference type="GO" id="GO:0046872">
    <property type="term" value="F:metal ion binding"/>
    <property type="evidence" value="ECO:0007669"/>
    <property type="project" value="UniProtKB-KW"/>
</dbReference>
<feature type="transmembrane region" description="Helical" evidence="9">
    <location>
        <begin position="461"/>
        <end position="482"/>
    </location>
</feature>
<evidence type="ECO:0000313" key="10">
    <source>
        <dbReference type="EMBL" id="KAG8231001.1"/>
    </source>
</evidence>
<evidence type="ECO:0000256" key="4">
    <source>
        <dbReference type="ARBA" id="ARBA00022692"/>
    </source>
</evidence>
<evidence type="ECO:0000256" key="2">
    <source>
        <dbReference type="ARBA" id="ARBA00006459"/>
    </source>
</evidence>
<feature type="transmembrane region" description="Helical" evidence="9">
    <location>
        <begin position="546"/>
        <end position="566"/>
    </location>
</feature>
<feature type="binding site" evidence="8">
    <location>
        <position position="335"/>
    </location>
    <ligand>
        <name>Na(+)</name>
        <dbReference type="ChEBI" id="CHEBI:29101"/>
        <label>1</label>
    </ligand>
</feature>
<evidence type="ECO:0000256" key="8">
    <source>
        <dbReference type="PIRSR" id="PIRSR600175-1"/>
    </source>
</evidence>
<keyword evidence="3" id="KW-0813">Transport</keyword>
<feature type="transmembrane region" description="Helical" evidence="9">
    <location>
        <begin position="429"/>
        <end position="455"/>
    </location>
</feature>
<dbReference type="GO" id="GO:0005283">
    <property type="term" value="F:amino acid:sodium symporter activity"/>
    <property type="evidence" value="ECO:0007669"/>
    <property type="project" value="TreeGrafter"/>
</dbReference>
<comment type="subcellular location">
    <subcellularLocation>
        <location evidence="1">Membrane</location>
        <topology evidence="1">Multi-pass membrane protein</topology>
    </subcellularLocation>
</comment>
<feature type="binding site" evidence="8">
    <location>
        <position position="404"/>
    </location>
    <ligand>
        <name>Na(+)</name>
        <dbReference type="ChEBI" id="CHEBI:29101"/>
        <label>1</label>
    </ligand>
</feature>
<feature type="transmembrane region" description="Helical" evidence="9">
    <location>
        <begin position="329"/>
        <end position="354"/>
    </location>
</feature>
<evidence type="ECO:0000256" key="9">
    <source>
        <dbReference type="SAM" id="Phobius"/>
    </source>
</evidence>
<dbReference type="GO" id="GO:0015187">
    <property type="term" value="F:glycine transmembrane transporter activity"/>
    <property type="evidence" value="ECO:0007669"/>
    <property type="project" value="TreeGrafter"/>
</dbReference>
<dbReference type="Proteomes" id="UP000792457">
    <property type="component" value="Unassembled WGS sequence"/>
</dbReference>
<dbReference type="Pfam" id="PF00209">
    <property type="entry name" value="SNF"/>
    <property type="match status" value="1"/>
</dbReference>
<evidence type="ECO:0000256" key="7">
    <source>
        <dbReference type="ARBA" id="ARBA00023136"/>
    </source>
</evidence>
<feature type="binding site" evidence="8">
    <location>
        <position position="400"/>
    </location>
    <ligand>
        <name>Na(+)</name>
        <dbReference type="ChEBI" id="CHEBI:29101"/>
        <label>1</label>
    </ligand>
</feature>
<dbReference type="GO" id="GO:0005886">
    <property type="term" value="C:plasma membrane"/>
    <property type="evidence" value="ECO:0007669"/>
    <property type="project" value="TreeGrafter"/>
</dbReference>
<keyword evidence="5" id="KW-0769">Symport</keyword>
<feature type="transmembrane region" description="Helical" evidence="9">
    <location>
        <begin position="247"/>
        <end position="264"/>
    </location>
</feature>
<dbReference type="PANTHER" id="PTHR11616">
    <property type="entry name" value="SODIUM/CHLORIDE DEPENDENT TRANSPORTER"/>
    <property type="match status" value="1"/>
</dbReference>
<reference evidence="10" key="1">
    <citation type="submission" date="2013-04" db="EMBL/GenBank/DDBJ databases">
        <authorList>
            <person name="Qu J."/>
            <person name="Murali S.C."/>
            <person name="Bandaranaike D."/>
            <person name="Bellair M."/>
            <person name="Blankenburg K."/>
            <person name="Chao H."/>
            <person name="Dinh H."/>
            <person name="Doddapaneni H."/>
            <person name="Downs B."/>
            <person name="Dugan-Rocha S."/>
            <person name="Elkadiri S."/>
            <person name="Gnanaolivu R.D."/>
            <person name="Hernandez B."/>
            <person name="Javaid M."/>
            <person name="Jayaseelan J.C."/>
            <person name="Lee S."/>
            <person name="Li M."/>
            <person name="Ming W."/>
            <person name="Munidasa M."/>
            <person name="Muniz J."/>
            <person name="Nguyen L."/>
            <person name="Ongeri F."/>
            <person name="Osuji N."/>
            <person name="Pu L.-L."/>
            <person name="Puazo M."/>
            <person name="Qu C."/>
            <person name="Quiroz J."/>
            <person name="Raj R."/>
            <person name="Weissenberger G."/>
            <person name="Xin Y."/>
            <person name="Zou X."/>
            <person name="Han Y."/>
            <person name="Richards S."/>
            <person name="Worley K."/>
            <person name="Muzny D."/>
            <person name="Gibbs R."/>
        </authorList>
    </citation>
    <scope>NUCLEOTIDE SEQUENCE</scope>
    <source>
        <strain evidence="10">Sampled in the wild</strain>
    </source>
</reference>
<accession>A0A8K0K9R3</accession>
<evidence type="ECO:0008006" key="12">
    <source>
        <dbReference type="Google" id="ProtNLM"/>
    </source>
</evidence>
<keyword evidence="11" id="KW-1185">Reference proteome</keyword>
<feature type="transmembrane region" description="Helical" evidence="9">
    <location>
        <begin position="222"/>
        <end position="241"/>
    </location>
</feature>
<evidence type="ECO:0000256" key="1">
    <source>
        <dbReference type="ARBA" id="ARBA00004141"/>
    </source>
</evidence>
<dbReference type="PRINTS" id="PR00176">
    <property type="entry name" value="NANEUSMPORT"/>
</dbReference>
<name>A0A8K0K9R3_LADFU</name>
<evidence type="ECO:0000256" key="5">
    <source>
        <dbReference type="ARBA" id="ARBA00022847"/>
    </source>
</evidence>
<keyword evidence="4 9" id="KW-0812">Transmembrane</keyword>
<feature type="transmembrane region" description="Helical" evidence="9">
    <location>
        <begin position="300"/>
        <end position="317"/>
    </location>
</feature>
<comment type="caution">
    <text evidence="10">The sequence shown here is derived from an EMBL/GenBank/DDBJ whole genome shotgun (WGS) entry which is preliminary data.</text>
</comment>
<evidence type="ECO:0000256" key="6">
    <source>
        <dbReference type="ARBA" id="ARBA00022989"/>
    </source>
</evidence>
<comment type="similarity">
    <text evidence="2">Belongs to the sodium:neurotransmitter symporter (SNF) (TC 2.A.22) family.</text>
</comment>
<organism evidence="10 11">
    <name type="scientific">Ladona fulva</name>
    <name type="common">Scarce chaser dragonfly</name>
    <name type="synonym">Libellula fulva</name>
    <dbReference type="NCBI Taxonomy" id="123851"/>
    <lineage>
        <taxon>Eukaryota</taxon>
        <taxon>Metazoa</taxon>
        <taxon>Ecdysozoa</taxon>
        <taxon>Arthropoda</taxon>
        <taxon>Hexapoda</taxon>
        <taxon>Insecta</taxon>
        <taxon>Pterygota</taxon>
        <taxon>Palaeoptera</taxon>
        <taxon>Odonata</taxon>
        <taxon>Epiprocta</taxon>
        <taxon>Anisoptera</taxon>
        <taxon>Libelluloidea</taxon>
        <taxon>Libellulidae</taxon>
        <taxon>Ladona</taxon>
    </lineage>
</organism>
<keyword evidence="8" id="KW-0915">Sodium</keyword>
<dbReference type="SUPFAM" id="SSF161070">
    <property type="entry name" value="SNF-like"/>
    <property type="match status" value="1"/>
</dbReference>
<sequence length="623" mass="68814">MCLPRSAHHHDLRCWFATLFSGAGGGAVQQSGSQRSLSEDGPDFPRSRLLNFGSDSPGDHILPRHHRMDHPLHGLFPYLLGAAMGIMFERIQHCNELLDRNCLQGSQLNKDWYGYESGIIASESLILASNTSDETLFEPKNYGMMTFWNQSCHYVSSICETRGYVALPENNTHCFNPMNGTALTLHKLLNRVLSSEEFYSRYVLGAGLGADWENWGGLQWRVLLSLLIAWIIAAVCLIKGVASAGKVMYFTALFPYVVLFALLIRGATLDGAADGIYYYINPKWEILTTAAVWGDASSQVFYALGLGCGSLVTLSSYNDFRNNCHRDALIVTVVNCFTSVLAGFSIFAILGFLANRMGVSVPDVVNSGPGLAFVAYPEAVLHMPLPQLWAFLFFFMLFCLGLGSQIAGLESITTAVMDKWPNLRAHKALVAMGTCAVCFVAGIPMCFDGGVYLFTLLDWNTAAWSILIIGLAETILVGWVYGSEKFMENISEMGMKIPKVVKWYWQGCWIVVSPVMLLGVLVFSFYEITPAYYGDYIFPGWVDGLGWLLGIVSVIPLPAFAIYRIFKGKEKGADLFLPTKGWGPAVLKDTLEMSNSKDIDDSINYDNSAFEIDVIDTNIGTKL</sequence>
<evidence type="ECO:0000313" key="11">
    <source>
        <dbReference type="Proteomes" id="UP000792457"/>
    </source>
</evidence>
<keyword evidence="6 9" id="KW-1133">Transmembrane helix</keyword>
<dbReference type="OrthoDB" id="6581954at2759"/>
<reference evidence="10" key="2">
    <citation type="submission" date="2017-10" db="EMBL/GenBank/DDBJ databases">
        <title>Ladona fulva Genome sequencing and assembly.</title>
        <authorList>
            <person name="Murali S."/>
            <person name="Richards S."/>
            <person name="Bandaranaike D."/>
            <person name="Bellair M."/>
            <person name="Blankenburg K."/>
            <person name="Chao H."/>
            <person name="Dinh H."/>
            <person name="Doddapaneni H."/>
            <person name="Dugan-Rocha S."/>
            <person name="Elkadiri S."/>
            <person name="Gnanaolivu R."/>
            <person name="Hernandez B."/>
            <person name="Skinner E."/>
            <person name="Javaid M."/>
            <person name="Lee S."/>
            <person name="Li M."/>
            <person name="Ming W."/>
            <person name="Munidasa M."/>
            <person name="Muniz J."/>
            <person name="Nguyen L."/>
            <person name="Hughes D."/>
            <person name="Osuji N."/>
            <person name="Pu L.-L."/>
            <person name="Puazo M."/>
            <person name="Qu C."/>
            <person name="Quiroz J."/>
            <person name="Raj R."/>
            <person name="Weissenberger G."/>
            <person name="Xin Y."/>
            <person name="Zou X."/>
            <person name="Han Y."/>
            <person name="Worley K."/>
            <person name="Muzny D."/>
            <person name="Gibbs R."/>
        </authorList>
    </citation>
    <scope>NUCLEOTIDE SEQUENCE</scope>
    <source>
        <strain evidence="10">Sampled in the wild</strain>
    </source>
</reference>